<name>A0A0B6ZVG9_9EUPU</name>
<organism evidence="2">
    <name type="scientific">Arion vulgaris</name>
    <dbReference type="NCBI Taxonomy" id="1028688"/>
    <lineage>
        <taxon>Eukaryota</taxon>
        <taxon>Metazoa</taxon>
        <taxon>Spiralia</taxon>
        <taxon>Lophotrochozoa</taxon>
        <taxon>Mollusca</taxon>
        <taxon>Gastropoda</taxon>
        <taxon>Heterobranchia</taxon>
        <taxon>Euthyneura</taxon>
        <taxon>Panpulmonata</taxon>
        <taxon>Eupulmonata</taxon>
        <taxon>Stylommatophora</taxon>
        <taxon>Helicina</taxon>
        <taxon>Arionoidea</taxon>
        <taxon>Arionidae</taxon>
        <taxon>Arion</taxon>
    </lineage>
</organism>
<proteinExistence type="predicted"/>
<gene>
    <name evidence="2" type="primary">ORF83021</name>
    <name evidence="1" type="synonym">ORF83018</name>
</gene>
<evidence type="ECO:0000313" key="1">
    <source>
        <dbReference type="EMBL" id="CEK72567.1"/>
    </source>
</evidence>
<accession>A0A0B6ZVG9</accession>
<sequence length="55" mass="6486">MLFGENVIINLNLQLLKTFWLNDPFNEINNVKCDEWESSLSDIIVTKYIFIIVHS</sequence>
<evidence type="ECO:0000313" key="2">
    <source>
        <dbReference type="EMBL" id="CEK72568.1"/>
    </source>
</evidence>
<reference evidence="2" key="1">
    <citation type="submission" date="2014-12" db="EMBL/GenBank/DDBJ databases">
        <title>Insight into the proteome of Arion vulgaris.</title>
        <authorList>
            <person name="Aradska J."/>
            <person name="Bulat T."/>
            <person name="Smidak R."/>
            <person name="Sarate P."/>
            <person name="Gangsoo J."/>
            <person name="Sialana F."/>
            <person name="Bilban M."/>
            <person name="Lubec G."/>
        </authorList>
    </citation>
    <scope>NUCLEOTIDE SEQUENCE</scope>
    <source>
        <tissue evidence="2">Skin</tissue>
    </source>
</reference>
<dbReference type="AlphaFoldDB" id="A0A0B6ZVG9"/>
<dbReference type="EMBL" id="HACG01025703">
    <property type="protein sequence ID" value="CEK72568.1"/>
    <property type="molecule type" value="Transcribed_RNA"/>
</dbReference>
<protein>
    <submittedName>
        <fullName evidence="2">Uncharacterized protein</fullName>
    </submittedName>
</protein>
<dbReference type="EMBL" id="HACG01025702">
    <property type="protein sequence ID" value="CEK72567.1"/>
    <property type="molecule type" value="Transcribed_RNA"/>
</dbReference>